<feature type="region of interest" description="Disordered" evidence="2">
    <location>
        <begin position="1"/>
        <end position="42"/>
    </location>
</feature>
<dbReference type="EMBL" id="LGTW01000014">
    <property type="protein sequence ID" value="KWX22313.1"/>
    <property type="molecule type" value="Genomic_DNA"/>
</dbReference>
<dbReference type="PATRIC" id="fig|59750.3.peg.1543"/>
<proteinExistence type="predicted"/>
<evidence type="ECO:0000313" key="4">
    <source>
        <dbReference type="Proteomes" id="UP000070612"/>
    </source>
</evidence>
<feature type="region of interest" description="Disordered" evidence="2">
    <location>
        <begin position="119"/>
        <end position="148"/>
    </location>
</feature>
<evidence type="ECO:0000313" key="3">
    <source>
        <dbReference type="EMBL" id="KWX22313.1"/>
    </source>
</evidence>
<evidence type="ECO:0000256" key="2">
    <source>
        <dbReference type="SAM" id="MobiDB-lite"/>
    </source>
</evidence>
<accession>A0A132PJ36</accession>
<organism evidence="3 4">
    <name type="scientific">Mycolicibacterium wolinskyi</name>
    <dbReference type="NCBI Taxonomy" id="59750"/>
    <lineage>
        <taxon>Bacteria</taxon>
        <taxon>Bacillati</taxon>
        <taxon>Actinomycetota</taxon>
        <taxon>Actinomycetes</taxon>
        <taxon>Mycobacteriales</taxon>
        <taxon>Mycobacteriaceae</taxon>
        <taxon>Mycolicibacterium</taxon>
    </lineage>
</organism>
<evidence type="ECO:0000256" key="1">
    <source>
        <dbReference type="SAM" id="Coils"/>
    </source>
</evidence>
<dbReference type="Proteomes" id="UP000070612">
    <property type="component" value="Unassembled WGS sequence"/>
</dbReference>
<keyword evidence="1" id="KW-0175">Coiled coil</keyword>
<comment type="caution">
    <text evidence="3">The sequence shown here is derived from an EMBL/GenBank/DDBJ whole genome shotgun (WGS) entry which is preliminary data.</text>
</comment>
<dbReference type="AlphaFoldDB" id="A0A132PJ36"/>
<feature type="compositionally biased region" description="Low complexity" evidence="2">
    <location>
        <begin position="19"/>
        <end position="29"/>
    </location>
</feature>
<sequence length="148" mass="16109">MSDTETVETTDRAGDAVETTETVEAPETLETTETDQDDSATLAKVRREAKNLRDRAKAAEARADELARELWTARVAATGKLDNPAELPFDAEILDDADAINQAIEAAIAQRPYIKSRKLSGNVGQGQRGESTGPHDFSGLFRRDASYN</sequence>
<keyword evidence="4" id="KW-1185">Reference proteome</keyword>
<protein>
    <submittedName>
        <fullName evidence="3">Uncharacterized protein</fullName>
    </submittedName>
</protein>
<feature type="coiled-coil region" evidence="1">
    <location>
        <begin position="42"/>
        <end position="69"/>
    </location>
</feature>
<gene>
    <name evidence="3" type="ORF">AFM11_21000</name>
</gene>
<name>A0A132PJ36_9MYCO</name>
<dbReference type="RefSeq" id="WP_067852154.1">
    <property type="nucleotide sequence ID" value="NZ_LGTW01000014.1"/>
</dbReference>
<reference evidence="3 4" key="1">
    <citation type="submission" date="2015-07" db="EMBL/GenBank/DDBJ databases">
        <title>A draft genome sequence of Mycobacterium wolinskyi.</title>
        <authorList>
            <person name="de Man T.J."/>
            <person name="Perry K.A."/>
            <person name="Coulliette A.D."/>
            <person name="Jensen B."/>
            <person name="Toney N.C."/>
            <person name="Limbago B.M."/>
            <person name="Noble-Wang J."/>
        </authorList>
    </citation>
    <scope>NUCLEOTIDE SEQUENCE [LARGE SCALE GENOMIC DNA]</scope>
    <source>
        <strain evidence="3 4">CDC_01</strain>
    </source>
</reference>